<keyword evidence="1" id="KW-0472">Membrane</keyword>
<sequence>MRRPLIAAGLLTMLYGILGAMLDAEVNLLGVIVFGAALLVLHDGVFLPLVAGAGALMRRLVPPGWHAAVRLAAIVDLAVTVVALPLVLGFGRDAGNPTVLPRPYGKGLLLILIVTTVVVVAGRKGSERFRRRGRR</sequence>
<keyword evidence="3" id="KW-1185">Reference proteome</keyword>
<accession>A0A919ISF9</accession>
<feature type="transmembrane region" description="Helical" evidence="1">
    <location>
        <begin position="103"/>
        <end position="122"/>
    </location>
</feature>
<keyword evidence="1" id="KW-1133">Transmembrane helix</keyword>
<name>A0A919ISF9_9ACTN</name>
<reference evidence="2" key="1">
    <citation type="submission" date="2021-01" db="EMBL/GenBank/DDBJ databases">
        <title>Whole genome shotgun sequence of Actinoplanes cyaneus NBRC 14990.</title>
        <authorList>
            <person name="Komaki H."/>
            <person name="Tamura T."/>
        </authorList>
    </citation>
    <scope>NUCLEOTIDE SEQUENCE</scope>
    <source>
        <strain evidence="2">NBRC 14990</strain>
    </source>
</reference>
<evidence type="ECO:0000313" key="3">
    <source>
        <dbReference type="Proteomes" id="UP000619479"/>
    </source>
</evidence>
<evidence type="ECO:0000256" key="1">
    <source>
        <dbReference type="SAM" id="Phobius"/>
    </source>
</evidence>
<dbReference type="Proteomes" id="UP000619479">
    <property type="component" value="Unassembled WGS sequence"/>
</dbReference>
<proteinExistence type="predicted"/>
<dbReference type="RefSeq" id="WP_203755386.1">
    <property type="nucleotide sequence ID" value="NZ_BAAAUC010000080.1"/>
</dbReference>
<comment type="caution">
    <text evidence="2">The sequence shown here is derived from an EMBL/GenBank/DDBJ whole genome shotgun (WGS) entry which is preliminary data.</text>
</comment>
<organism evidence="2 3">
    <name type="scientific">Actinoplanes cyaneus</name>
    <dbReference type="NCBI Taxonomy" id="52696"/>
    <lineage>
        <taxon>Bacteria</taxon>
        <taxon>Bacillati</taxon>
        <taxon>Actinomycetota</taxon>
        <taxon>Actinomycetes</taxon>
        <taxon>Micromonosporales</taxon>
        <taxon>Micromonosporaceae</taxon>
        <taxon>Actinoplanes</taxon>
    </lineage>
</organism>
<protein>
    <submittedName>
        <fullName evidence="2">Uncharacterized protein</fullName>
    </submittedName>
</protein>
<keyword evidence="1" id="KW-0812">Transmembrane</keyword>
<feature type="transmembrane region" description="Helical" evidence="1">
    <location>
        <begin position="68"/>
        <end position="91"/>
    </location>
</feature>
<dbReference type="AlphaFoldDB" id="A0A919ISF9"/>
<dbReference type="EMBL" id="BOMH01000088">
    <property type="protein sequence ID" value="GID70914.1"/>
    <property type="molecule type" value="Genomic_DNA"/>
</dbReference>
<gene>
    <name evidence="2" type="ORF">Acy02nite_87950</name>
</gene>
<evidence type="ECO:0000313" key="2">
    <source>
        <dbReference type="EMBL" id="GID70914.1"/>
    </source>
</evidence>
<feature type="transmembrane region" description="Helical" evidence="1">
    <location>
        <begin position="29"/>
        <end position="56"/>
    </location>
</feature>